<proteinExistence type="predicted"/>
<protein>
    <submittedName>
        <fullName evidence="1">Uncharacterized protein</fullName>
    </submittedName>
</protein>
<sequence length="24" mass="2529">MNLHLLLFVCSLGSSVGPGWVTTP</sequence>
<organism evidence="1">
    <name type="scientific">Rhizophora mucronata</name>
    <name type="common">Asiatic mangrove</name>
    <dbReference type="NCBI Taxonomy" id="61149"/>
    <lineage>
        <taxon>Eukaryota</taxon>
        <taxon>Viridiplantae</taxon>
        <taxon>Streptophyta</taxon>
        <taxon>Embryophyta</taxon>
        <taxon>Tracheophyta</taxon>
        <taxon>Spermatophyta</taxon>
        <taxon>Magnoliopsida</taxon>
        <taxon>eudicotyledons</taxon>
        <taxon>Gunneridae</taxon>
        <taxon>Pentapetalae</taxon>
        <taxon>rosids</taxon>
        <taxon>fabids</taxon>
        <taxon>Malpighiales</taxon>
        <taxon>Rhizophoraceae</taxon>
        <taxon>Rhizophora</taxon>
    </lineage>
</organism>
<dbReference type="EMBL" id="GGEC01064016">
    <property type="protein sequence ID" value="MBX44500.1"/>
    <property type="molecule type" value="Transcribed_RNA"/>
</dbReference>
<dbReference type="AlphaFoldDB" id="A0A2P2NQ22"/>
<accession>A0A2P2NQ22</accession>
<evidence type="ECO:0000313" key="1">
    <source>
        <dbReference type="EMBL" id="MBX44500.1"/>
    </source>
</evidence>
<name>A0A2P2NQ22_RHIMU</name>
<reference evidence="1" key="1">
    <citation type="submission" date="2018-02" db="EMBL/GenBank/DDBJ databases">
        <title>Rhizophora mucronata_Transcriptome.</title>
        <authorList>
            <person name="Meera S.P."/>
            <person name="Sreeshan A."/>
            <person name="Augustine A."/>
        </authorList>
    </citation>
    <scope>NUCLEOTIDE SEQUENCE</scope>
    <source>
        <tissue evidence="1">Leaf</tissue>
    </source>
</reference>